<dbReference type="EMBL" id="JAJEPV010000057">
    <property type="protein sequence ID" value="MCC2121091.1"/>
    <property type="molecule type" value="Genomic_DNA"/>
</dbReference>
<dbReference type="EC" id="2.3.1.234" evidence="3"/>
<organism evidence="3 4">
    <name type="scientific">Waltera acetigignens</name>
    <dbReference type="NCBI Taxonomy" id="2981769"/>
    <lineage>
        <taxon>Bacteria</taxon>
        <taxon>Bacillati</taxon>
        <taxon>Bacillota</taxon>
        <taxon>Clostridia</taxon>
        <taxon>Lachnospirales</taxon>
        <taxon>Lachnospiraceae</taxon>
        <taxon>Waltera</taxon>
    </lineage>
</organism>
<comment type="caution">
    <text evidence="3">The sequence shown here is derived from an EMBL/GenBank/DDBJ whole genome shotgun (WGS) entry which is preliminary data.</text>
</comment>
<dbReference type="GO" id="GO:0002949">
    <property type="term" value="P:tRNA threonylcarbamoyladenosine modification"/>
    <property type="evidence" value="ECO:0007669"/>
    <property type="project" value="InterPro"/>
</dbReference>
<dbReference type="RefSeq" id="WP_118539865.1">
    <property type="nucleotide sequence ID" value="NZ_JAJEPV010000057.1"/>
</dbReference>
<evidence type="ECO:0000256" key="1">
    <source>
        <dbReference type="SAM" id="MobiDB-lite"/>
    </source>
</evidence>
<dbReference type="InterPro" id="IPR000905">
    <property type="entry name" value="Gcp-like_dom"/>
</dbReference>
<dbReference type="PANTHER" id="PTHR11735">
    <property type="entry name" value="TRNA N6-ADENOSINE THREONYLCARBAMOYLTRANSFERASE"/>
    <property type="match status" value="1"/>
</dbReference>
<dbReference type="InterPro" id="IPR043129">
    <property type="entry name" value="ATPase_NBD"/>
</dbReference>
<evidence type="ECO:0000313" key="3">
    <source>
        <dbReference type="EMBL" id="MCC2121091.1"/>
    </source>
</evidence>
<keyword evidence="3" id="KW-0808">Transferase</keyword>
<evidence type="ECO:0000259" key="2">
    <source>
        <dbReference type="Pfam" id="PF00814"/>
    </source>
</evidence>
<gene>
    <name evidence="3" type="primary">tsaB</name>
    <name evidence="3" type="ORF">LKD75_16135</name>
</gene>
<dbReference type="Gene3D" id="3.30.420.40">
    <property type="match status" value="2"/>
</dbReference>
<proteinExistence type="predicted"/>
<keyword evidence="4" id="KW-1185">Reference proteome</keyword>
<accession>A0AAE3A0X5</accession>
<reference evidence="3 4" key="1">
    <citation type="submission" date="2021-10" db="EMBL/GenBank/DDBJ databases">
        <title>Anaerobic single-cell dispensing facilitates the cultivation of human gut bacteria.</title>
        <authorList>
            <person name="Afrizal A."/>
        </authorList>
    </citation>
    <scope>NUCLEOTIDE SEQUENCE [LARGE SCALE GENOMIC DNA]</scope>
    <source>
        <strain evidence="3 4">CLA-AA-H273</strain>
    </source>
</reference>
<dbReference type="Pfam" id="PF00814">
    <property type="entry name" value="TsaD"/>
    <property type="match status" value="1"/>
</dbReference>
<dbReference type="GO" id="GO:0005829">
    <property type="term" value="C:cytosol"/>
    <property type="evidence" value="ECO:0007669"/>
    <property type="project" value="TreeGrafter"/>
</dbReference>
<feature type="domain" description="Gcp-like" evidence="2">
    <location>
        <begin position="32"/>
        <end position="238"/>
    </location>
</feature>
<dbReference type="GO" id="GO:0061711">
    <property type="term" value="F:tRNA N(6)-L-threonylcarbamoyladenine synthase activity"/>
    <property type="evidence" value="ECO:0007669"/>
    <property type="project" value="UniProtKB-EC"/>
</dbReference>
<protein>
    <submittedName>
        <fullName evidence="3">tRNA (Adenosine(37)-N6)-threonylcarbamoyltransferase complex dimerization subunit type 1 TsaB</fullName>
        <ecNumber evidence="3">2.3.1.234</ecNumber>
    </submittedName>
</protein>
<evidence type="ECO:0000313" key="4">
    <source>
        <dbReference type="Proteomes" id="UP001197795"/>
    </source>
</evidence>
<dbReference type="AlphaFoldDB" id="A0AAE3A0X5"/>
<name>A0AAE3A0X5_9FIRM</name>
<keyword evidence="3" id="KW-0012">Acyltransferase</keyword>
<dbReference type="CDD" id="cd24032">
    <property type="entry name" value="ASKHA_NBD_TsaB"/>
    <property type="match status" value="1"/>
</dbReference>
<dbReference type="Proteomes" id="UP001197795">
    <property type="component" value="Unassembled WGS sequence"/>
</dbReference>
<dbReference type="InterPro" id="IPR022496">
    <property type="entry name" value="T6A_TsaB"/>
</dbReference>
<dbReference type="SUPFAM" id="SSF53067">
    <property type="entry name" value="Actin-like ATPase domain"/>
    <property type="match status" value="2"/>
</dbReference>
<sequence length="252" mass="27706">MKILALDSSGLVASAAIVEDDVLIAEYTTDYKKTHSQTLLPMLDEIRQMIDLDLHTIDAIAISAGPGSFTGLRIGAATAKGLGLALNLPLVEVPTLEGLAFNLWGTDKLVCPIMDARRNQVYTGIYEFCKEEIPEKESSEHQLVMHSIKEQCAIAVDELVEELNRLGREVIFLGDGVPVYREQILQKLKVPCSFAPAANNRQRAASVASLGAVYYAHGRTVTAAEHEPEYLRKSQAEREREEQEKAAKEAQA</sequence>
<feature type="region of interest" description="Disordered" evidence="1">
    <location>
        <begin position="225"/>
        <end position="252"/>
    </location>
</feature>
<dbReference type="NCBIfam" id="TIGR03725">
    <property type="entry name" value="T6A_YeaZ"/>
    <property type="match status" value="1"/>
</dbReference>
<dbReference type="PANTHER" id="PTHR11735:SF11">
    <property type="entry name" value="TRNA THREONYLCARBAMOYLADENOSINE BIOSYNTHESIS PROTEIN TSAB"/>
    <property type="match status" value="1"/>
</dbReference>